<dbReference type="Pfam" id="PF00012">
    <property type="entry name" value="HSP70"/>
    <property type="match status" value="1"/>
</dbReference>
<dbReference type="PANTHER" id="PTHR45639:SF4">
    <property type="entry name" value="HSC70CB, ISOFORM G"/>
    <property type="match status" value="1"/>
</dbReference>
<keyword evidence="5" id="KW-0067">ATP-binding</keyword>
<gene>
    <name evidence="8" type="ORF">PAXRUDRAFT_141932</name>
</gene>
<dbReference type="Proteomes" id="UP000054538">
    <property type="component" value="Unassembled WGS sequence"/>
</dbReference>
<feature type="region of interest" description="Disordered" evidence="7">
    <location>
        <begin position="732"/>
        <end position="809"/>
    </location>
</feature>
<keyword evidence="4" id="KW-0547">Nucleotide-binding</keyword>
<dbReference type="FunFam" id="3.30.30.30:FF:000002">
    <property type="entry name" value="Heat shock 70 kDa protein 4"/>
    <property type="match status" value="1"/>
</dbReference>
<dbReference type="Gene3D" id="1.20.1270.10">
    <property type="match status" value="1"/>
</dbReference>
<keyword evidence="6" id="KW-0346">Stress response</keyword>
<dbReference type="InterPro" id="IPR029048">
    <property type="entry name" value="HSP70_C_sf"/>
</dbReference>
<dbReference type="InterPro" id="IPR043129">
    <property type="entry name" value="ATPase_NBD"/>
</dbReference>
<dbReference type="HOGENOM" id="CLU_005965_5_1_1"/>
<keyword evidence="3" id="KW-0963">Cytoplasm</keyword>
<dbReference type="GO" id="GO:0005829">
    <property type="term" value="C:cytosol"/>
    <property type="evidence" value="ECO:0007669"/>
    <property type="project" value="TreeGrafter"/>
</dbReference>
<dbReference type="FunFam" id="3.90.640.10:FF:000004">
    <property type="entry name" value="Heat shock 70 kDa protein 4"/>
    <property type="match status" value="1"/>
</dbReference>
<dbReference type="GO" id="GO:0140662">
    <property type="term" value="F:ATP-dependent protein folding chaperone"/>
    <property type="evidence" value="ECO:0007669"/>
    <property type="project" value="InterPro"/>
</dbReference>
<reference evidence="9" key="2">
    <citation type="submission" date="2015-01" db="EMBL/GenBank/DDBJ databases">
        <title>Evolutionary Origins and Diversification of the Mycorrhizal Mutualists.</title>
        <authorList>
            <consortium name="DOE Joint Genome Institute"/>
            <consortium name="Mycorrhizal Genomics Consortium"/>
            <person name="Kohler A."/>
            <person name="Kuo A."/>
            <person name="Nagy L.G."/>
            <person name="Floudas D."/>
            <person name="Copeland A."/>
            <person name="Barry K.W."/>
            <person name="Cichocki N."/>
            <person name="Veneault-Fourrey C."/>
            <person name="LaButti K."/>
            <person name="Lindquist E.A."/>
            <person name="Lipzen A."/>
            <person name="Lundell T."/>
            <person name="Morin E."/>
            <person name="Murat C."/>
            <person name="Riley R."/>
            <person name="Ohm R."/>
            <person name="Sun H."/>
            <person name="Tunlid A."/>
            <person name="Henrissat B."/>
            <person name="Grigoriev I.V."/>
            <person name="Hibbett D.S."/>
            <person name="Martin F."/>
        </authorList>
    </citation>
    <scope>NUCLEOTIDE SEQUENCE [LARGE SCALE GENOMIC DNA]</scope>
    <source>
        <strain evidence="9">Ve08.2h10</strain>
    </source>
</reference>
<dbReference type="CDD" id="cd24094">
    <property type="entry name" value="ASKHA_NBD_HSP70_ScSse"/>
    <property type="match status" value="1"/>
</dbReference>
<dbReference type="GO" id="GO:0005634">
    <property type="term" value="C:nucleus"/>
    <property type="evidence" value="ECO:0007669"/>
    <property type="project" value="TreeGrafter"/>
</dbReference>
<dbReference type="FunFam" id="2.60.34.10:FF:000011">
    <property type="entry name" value="Heat shock protein hsp88"/>
    <property type="match status" value="1"/>
</dbReference>
<dbReference type="InterPro" id="IPR018181">
    <property type="entry name" value="Heat_shock_70_CS"/>
</dbReference>
<evidence type="ECO:0000313" key="9">
    <source>
        <dbReference type="Proteomes" id="UP000054538"/>
    </source>
</evidence>
<reference evidence="8 9" key="1">
    <citation type="submission" date="2014-04" db="EMBL/GenBank/DDBJ databases">
        <authorList>
            <consortium name="DOE Joint Genome Institute"/>
            <person name="Kuo A."/>
            <person name="Kohler A."/>
            <person name="Jargeat P."/>
            <person name="Nagy L.G."/>
            <person name="Floudas D."/>
            <person name="Copeland A."/>
            <person name="Barry K.W."/>
            <person name="Cichocki N."/>
            <person name="Veneault-Fourrey C."/>
            <person name="LaButti K."/>
            <person name="Lindquist E.A."/>
            <person name="Lipzen A."/>
            <person name="Lundell T."/>
            <person name="Morin E."/>
            <person name="Murat C."/>
            <person name="Sun H."/>
            <person name="Tunlid A."/>
            <person name="Henrissat B."/>
            <person name="Grigoriev I.V."/>
            <person name="Hibbett D.S."/>
            <person name="Martin F."/>
            <person name="Nordberg H.P."/>
            <person name="Cantor M.N."/>
            <person name="Hua S.X."/>
        </authorList>
    </citation>
    <scope>NUCLEOTIDE SEQUENCE [LARGE SCALE GENOMIC DNA]</scope>
    <source>
        <strain evidence="8 9">Ve08.2h10</strain>
    </source>
</reference>
<comment type="similarity">
    <text evidence="2">Belongs to the heat shock protein 70 family.</text>
</comment>
<evidence type="ECO:0000313" key="8">
    <source>
        <dbReference type="EMBL" id="KIK94889.1"/>
    </source>
</evidence>
<evidence type="ECO:0000256" key="4">
    <source>
        <dbReference type="ARBA" id="ARBA00022741"/>
    </source>
</evidence>
<dbReference type="FunFam" id="1.20.1270.10:FF:000002">
    <property type="entry name" value="Heat shock 70 kDa protein 4"/>
    <property type="match status" value="1"/>
</dbReference>
<dbReference type="STRING" id="930991.A0A0D0E2M2"/>
<feature type="compositionally biased region" description="Low complexity" evidence="7">
    <location>
        <begin position="758"/>
        <end position="786"/>
    </location>
</feature>
<dbReference type="Gene3D" id="3.90.640.10">
    <property type="entry name" value="Actin, Chain A, domain 4"/>
    <property type="match status" value="1"/>
</dbReference>
<dbReference type="EMBL" id="KN825078">
    <property type="protein sequence ID" value="KIK94889.1"/>
    <property type="molecule type" value="Genomic_DNA"/>
</dbReference>
<evidence type="ECO:0000256" key="5">
    <source>
        <dbReference type="ARBA" id="ARBA00022840"/>
    </source>
</evidence>
<dbReference type="PROSITE" id="PS01036">
    <property type="entry name" value="HSP70_3"/>
    <property type="match status" value="1"/>
</dbReference>
<dbReference type="Gene3D" id="2.60.34.10">
    <property type="entry name" value="Substrate Binding Domain Of DNAk, Chain A, domain 1"/>
    <property type="match status" value="1"/>
</dbReference>
<dbReference type="GO" id="GO:0005524">
    <property type="term" value="F:ATP binding"/>
    <property type="evidence" value="ECO:0007669"/>
    <property type="project" value="UniProtKB-KW"/>
</dbReference>
<accession>A0A0D0E2M2</accession>
<dbReference type="Gene3D" id="3.30.420.40">
    <property type="match status" value="2"/>
</dbReference>
<comment type="subcellular location">
    <subcellularLocation>
        <location evidence="1">Cytoplasm</location>
    </subcellularLocation>
</comment>
<dbReference type="SUPFAM" id="SSF100934">
    <property type="entry name" value="Heat shock protein 70kD (HSP70), C-terminal subdomain"/>
    <property type="match status" value="2"/>
</dbReference>
<evidence type="ECO:0008006" key="10">
    <source>
        <dbReference type="Google" id="ProtNLM"/>
    </source>
</evidence>
<organism evidence="8 9">
    <name type="scientific">Paxillus rubicundulus Ve08.2h10</name>
    <dbReference type="NCBI Taxonomy" id="930991"/>
    <lineage>
        <taxon>Eukaryota</taxon>
        <taxon>Fungi</taxon>
        <taxon>Dikarya</taxon>
        <taxon>Basidiomycota</taxon>
        <taxon>Agaricomycotina</taxon>
        <taxon>Agaricomycetes</taxon>
        <taxon>Agaricomycetidae</taxon>
        <taxon>Boletales</taxon>
        <taxon>Paxilineae</taxon>
        <taxon>Paxillaceae</taxon>
        <taxon>Paxillus</taxon>
    </lineage>
</organism>
<evidence type="ECO:0000256" key="6">
    <source>
        <dbReference type="ARBA" id="ARBA00023016"/>
    </source>
</evidence>
<dbReference type="Gene3D" id="3.30.30.30">
    <property type="match status" value="1"/>
</dbReference>
<dbReference type="InterPro" id="IPR013126">
    <property type="entry name" value="Hsp_70_fam"/>
</dbReference>
<sequence length="809" mass="89276">MSVVGIDFGTLHSKIGVARNRGIDIIVNEVSNRATPSLVAFGPKQRAIGEPAKTQETSNFRNTIGCLKRLIGRTIQDPDLDFEKKYIHATLVDVNGTVGAEVSYLGEKHTFSATQLVAMYLGKLRDITSHELKTIVSDVVIAIPGWYTDIQRRALQDAAAIAGLNTLRVMNETTAAALSWGITKTDLPDAENPRHIMFVDVGHSSMSVSVIAFSKGQLVVKASAYDRHLGGRDIDYALLQHFAKEFQTKYRIDVLGNPKATFRLGVGCERLKKVLSANSEAPLNVESIMNDIDASSKLSRDDYEQLIAPLLNRISHPLEQALVESGLTIEQIDAVELIGGSTRIPAVRARIQEALGGKPLSTTLNQDEAVARGATFACAFFSPTFRVREFHVKDISQYPIKVCWERSEFDPDEDTELVVFPRGNTVPSTKVLTFFRKGSFDIDAQYAEPEGLPGGINPWVAHFTAKDVPAVPNGDLTCVKLKTRLNLHGVMSFDSAYVEEVEEREEPPAMDVDGDAAQPPAEALKRKRVVKKIDIPFKAFASSLDSSILEKLKEEEAQMHAADKLVQDTEDRKNALEEYVYDTRGKLDDRYAHYVQSAEKAKLLVMLQEAEDWLYSEEGEDAAKSAYVAKLDALKVVGDPIVARYREAEDRPRAIAELRTTINEYMSQATSSEERFAHIEEKDKQAVVEKCATVQKWLEDQIARQAERPKSQDPVLKSVDISKKRDEVIFHAIPILTKPKPKPVKTDTPSGTQTPHSGTQTPHSGTQTPQGGTQTPQGGTQTPDPGAKQQQAPPKATEEAPQPSEMDID</sequence>
<dbReference type="SUPFAM" id="SSF53067">
    <property type="entry name" value="Actin-like ATPase domain"/>
    <property type="match status" value="2"/>
</dbReference>
<dbReference type="FunCoup" id="A0A0D0E2M2">
    <property type="interactions" value="719"/>
</dbReference>
<dbReference type="PROSITE" id="PS00329">
    <property type="entry name" value="HSP70_2"/>
    <property type="match status" value="1"/>
</dbReference>
<evidence type="ECO:0000256" key="7">
    <source>
        <dbReference type="SAM" id="MobiDB-lite"/>
    </source>
</evidence>
<proteinExistence type="inferred from homology"/>
<evidence type="ECO:0000256" key="1">
    <source>
        <dbReference type="ARBA" id="ARBA00004496"/>
    </source>
</evidence>
<dbReference type="PRINTS" id="PR00301">
    <property type="entry name" value="HEATSHOCK70"/>
</dbReference>
<dbReference type="PANTHER" id="PTHR45639">
    <property type="entry name" value="HSC70CB, ISOFORM G-RELATED"/>
    <property type="match status" value="1"/>
</dbReference>
<dbReference type="AlphaFoldDB" id="A0A0D0E2M2"/>
<dbReference type="OrthoDB" id="434160at2759"/>
<dbReference type="SUPFAM" id="SSF100920">
    <property type="entry name" value="Heat shock protein 70kD (HSP70), peptide-binding domain"/>
    <property type="match status" value="1"/>
</dbReference>
<keyword evidence="9" id="KW-1185">Reference proteome</keyword>
<name>A0A0D0E2M2_9AGAM</name>
<dbReference type="InParanoid" id="A0A0D0E2M2"/>
<evidence type="ECO:0000256" key="2">
    <source>
        <dbReference type="ARBA" id="ARBA00007381"/>
    </source>
</evidence>
<evidence type="ECO:0000256" key="3">
    <source>
        <dbReference type="ARBA" id="ARBA00022490"/>
    </source>
</evidence>
<dbReference type="FunFam" id="3.30.420.40:FF:000171">
    <property type="entry name" value="Heat shock 70 kDa protein 4"/>
    <property type="match status" value="2"/>
</dbReference>
<dbReference type="InterPro" id="IPR029047">
    <property type="entry name" value="HSP70_peptide-bd_sf"/>
</dbReference>
<protein>
    <recommendedName>
        <fullName evidence="10">Heat shock protein 70</fullName>
    </recommendedName>
</protein>